<proteinExistence type="predicted"/>
<evidence type="ECO:0000313" key="2">
    <source>
        <dbReference type="Proteomes" id="UP000195913"/>
    </source>
</evidence>
<sequence length="40" mass="4373">MRHTLLAAGGRFELGTTGWSVDNFCRLATKSVELEDGCTE</sequence>
<keyword evidence="2" id="KW-1185">Reference proteome</keyword>
<evidence type="ECO:0000313" key="1">
    <source>
        <dbReference type="EMBL" id="SJM69701.1"/>
    </source>
</evidence>
<name>A0A1R4GND1_9MICC</name>
<dbReference type="Proteomes" id="UP000195913">
    <property type="component" value="Unassembled WGS sequence"/>
</dbReference>
<dbReference type="EMBL" id="FUHW01000038">
    <property type="protein sequence ID" value="SJM69701.1"/>
    <property type="molecule type" value="Genomic_DNA"/>
</dbReference>
<accession>A0A1R4GND1</accession>
<reference evidence="1 2" key="1">
    <citation type="submission" date="2017-02" db="EMBL/GenBank/DDBJ databases">
        <authorList>
            <person name="Peterson S.W."/>
        </authorList>
    </citation>
    <scope>NUCLEOTIDE SEQUENCE [LARGE SCALE GENOMIC DNA]</scope>
    <source>
        <strain evidence="1 2">B Ar 00.02</strain>
    </source>
</reference>
<protein>
    <submittedName>
        <fullName evidence="1">Uncharacterized protein</fullName>
    </submittedName>
</protein>
<dbReference type="AlphaFoldDB" id="A0A1R4GND1"/>
<gene>
    <name evidence="1" type="ORF">FM101_11965</name>
</gene>
<organism evidence="1 2">
    <name type="scientific">Arthrobacter rhombi</name>
    <dbReference type="NCBI Taxonomy" id="71253"/>
    <lineage>
        <taxon>Bacteria</taxon>
        <taxon>Bacillati</taxon>
        <taxon>Actinomycetota</taxon>
        <taxon>Actinomycetes</taxon>
        <taxon>Micrococcales</taxon>
        <taxon>Micrococcaceae</taxon>
        <taxon>Arthrobacter</taxon>
    </lineage>
</organism>